<evidence type="ECO:0000256" key="2">
    <source>
        <dbReference type="ARBA" id="ARBA00022679"/>
    </source>
</evidence>
<evidence type="ECO:0000256" key="1">
    <source>
        <dbReference type="ARBA" id="ARBA00001933"/>
    </source>
</evidence>
<dbReference type="PANTHER" id="PTHR13693">
    <property type="entry name" value="CLASS II AMINOTRANSFERASE/8-AMINO-7-OXONONANOATE SYNTHASE"/>
    <property type="match status" value="1"/>
</dbReference>
<comment type="caution">
    <text evidence="4">The sequence shown here is derived from an EMBL/GenBank/DDBJ whole genome shotgun (WGS) entry which is preliminary data.</text>
</comment>
<proteinExistence type="predicted"/>
<evidence type="ECO:0000313" key="5">
    <source>
        <dbReference type="Proteomes" id="UP000243376"/>
    </source>
</evidence>
<dbReference type="GO" id="GO:0030170">
    <property type="term" value="F:pyridoxal phosphate binding"/>
    <property type="evidence" value="ECO:0007669"/>
    <property type="project" value="InterPro"/>
</dbReference>
<gene>
    <name evidence="4" type="ORF">C0184_13450</name>
</gene>
<dbReference type="GO" id="GO:0016740">
    <property type="term" value="F:transferase activity"/>
    <property type="evidence" value="ECO:0007669"/>
    <property type="project" value="UniProtKB-KW"/>
</dbReference>
<dbReference type="EMBL" id="PNIQ01000902">
    <property type="protein sequence ID" value="PMP75924.1"/>
    <property type="molecule type" value="Genomic_DNA"/>
</dbReference>
<dbReference type="Pfam" id="PF00155">
    <property type="entry name" value="Aminotran_1_2"/>
    <property type="match status" value="1"/>
</dbReference>
<feature type="domain" description="Aminotransferase class I/classII large" evidence="3">
    <location>
        <begin position="2"/>
        <end position="287"/>
    </location>
</feature>
<feature type="non-terminal residue" evidence="4">
    <location>
        <position position="1"/>
    </location>
</feature>
<comment type="cofactor">
    <cofactor evidence="1">
        <name>pyridoxal 5'-phosphate</name>
        <dbReference type="ChEBI" id="CHEBI:597326"/>
    </cofactor>
</comment>
<evidence type="ECO:0000313" key="4">
    <source>
        <dbReference type="EMBL" id="PMP75924.1"/>
    </source>
</evidence>
<dbReference type="SUPFAM" id="SSF53383">
    <property type="entry name" value="PLP-dependent transferases"/>
    <property type="match status" value="1"/>
</dbReference>
<dbReference type="Proteomes" id="UP000243376">
    <property type="component" value="Unassembled WGS sequence"/>
</dbReference>
<dbReference type="InterPro" id="IPR015424">
    <property type="entry name" value="PyrdxlP-dep_Trfase"/>
</dbReference>
<organism evidence="4 5">
    <name type="scientific">Chloroflexus aggregans</name>
    <dbReference type="NCBI Taxonomy" id="152260"/>
    <lineage>
        <taxon>Bacteria</taxon>
        <taxon>Bacillati</taxon>
        <taxon>Chloroflexota</taxon>
        <taxon>Chloroflexia</taxon>
        <taxon>Chloroflexales</taxon>
        <taxon>Chloroflexineae</taxon>
        <taxon>Chloroflexaceae</taxon>
        <taxon>Chloroflexus</taxon>
    </lineage>
</organism>
<protein>
    <submittedName>
        <fullName evidence="4">7-keto-8-aminopelargonate synthetase</fullName>
    </submittedName>
</protein>
<dbReference type="InterPro" id="IPR050087">
    <property type="entry name" value="AON_synthase_class-II"/>
</dbReference>
<accession>A0A2J6WXI9</accession>
<sequence length="289" mass="30929">MLFSSAYAAVLSVITSLTTPETAIISDELNHNCIINAIRLARPREKLVYRHLDLAQLDEALHHAAQTCRRAIVVTDGIFSMRGVYAPLDRIAELVARHDAAFAENVLLIVDDSHGVGAFGATGRGSEEYCGVQADLLIGTLGKAFGANGGYVVGSQIVIASLRETGPTYIYSNPITAAEASAALTALTILESAEGQARLAHLRAMTERFRQGLRERGFETLPGGHPVVPLFVRDPAATTALVDQLFARGVLATAIMYPVVPRGDDSIRFQISAEHTPADIDEALAALRN</sequence>
<dbReference type="AlphaFoldDB" id="A0A2J6WXI9"/>
<dbReference type="InterPro" id="IPR015421">
    <property type="entry name" value="PyrdxlP-dep_Trfase_major"/>
</dbReference>
<keyword evidence="2" id="KW-0808">Transferase</keyword>
<evidence type="ECO:0000259" key="3">
    <source>
        <dbReference type="Pfam" id="PF00155"/>
    </source>
</evidence>
<dbReference type="InterPro" id="IPR015422">
    <property type="entry name" value="PyrdxlP-dep_Trfase_small"/>
</dbReference>
<dbReference type="InterPro" id="IPR004839">
    <property type="entry name" value="Aminotransferase_I/II_large"/>
</dbReference>
<dbReference type="Gene3D" id="3.90.1150.10">
    <property type="entry name" value="Aspartate Aminotransferase, domain 1"/>
    <property type="match status" value="1"/>
</dbReference>
<reference evidence="4 5" key="1">
    <citation type="submission" date="2018-01" db="EMBL/GenBank/DDBJ databases">
        <title>Metagenomic assembled genomes from two thermal pools in the Uzon Caldera, Kamchatka, Russia.</title>
        <authorList>
            <person name="Wilkins L."/>
            <person name="Ettinger C."/>
        </authorList>
    </citation>
    <scope>NUCLEOTIDE SEQUENCE [LARGE SCALE GENOMIC DNA]</scope>
    <source>
        <strain evidence="4">ZAV-02</strain>
    </source>
</reference>
<name>A0A2J6WXI9_9CHLR</name>
<dbReference type="Gene3D" id="3.40.640.10">
    <property type="entry name" value="Type I PLP-dependent aspartate aminotransferase-like (Major domain)"/>
    <property type="match status" value="1"/>
</dbReference>